<dbReference type="PANTHER" id="PTHR33703">
    <property type="entry name" value="OS07G0691300 PROTEIN"/>
    <property type="match status" value="1"/>
</dbReference>
<dbReference type="eggNOG" id="ENOG502RZX8">
    <property type="taxonomic scope" value="Eukaryota"/>
</dbReference>
<dbReference type="Proteomes" id="UP000008021">
    <property type="component" value="Chromosome 5"/>
</dbReference>
<evidence type="ECO:0000313" key="1">
    <source>
        <dbReference type="EnsemblPlants" id="OMERI05G11120.1"/>
    </source>
</evidence>
<dbReference type="SUPFAM" id="SSF54427">
    <property type="entry name" value="NTF2-like"/>
    <property type="match status" value="1"/>
</dbReference>
<dbReference type="Gene3D" id="3.10.450.50">
    <property type="match status" value="1"/>
</dbReference>
<accession>A0A0E0DQ64</accession>
<dbReference type="PANTHER" id="PTHR33703:SF16">
    <property type="entry name" value="OS05G0342100 PROTEIN"/>
    <property type="match status" value="1"/>
</dbReference>
<evidence type="ECO:0008006" key="3">
    <source>
        <dbReference type="Google" id="ProtNLM"/>
    </source>
</evidence>
<organism evidence="1">
    <name type="scientific">Oryza meridionalis</name>
    <dbReference type="NCBI Taxonomy" id="40149"/>
    <lineage>
        <taxon>Eukaryota</taxon>
        <taxon>Viridiplantae</taxon>
        <taxon>Streptophyta</taxon>
        <taxon>Embryophyta</taxon>
        <taxon>Tracheophyta</taxon>
        <taxon>Spermatophyta</taxon>
        <taxon>Magnoliopsida</taxon>
        <taxon>Liliopsida</taxon>
        <taxon>Poales</taxon>
        <taxon>Poaceae</taxon>
        <taxon>BOP clade</taxon>
        <taxon>Oryzoideae</taxon>
        <taxon>Oryzeae</taxon>
        <taxon>Oryzinae</taxon>
        <taxon>Oryza</taxon>
    </lineage>
</organism>
<keyword evidence="2" id="KW-1185">Reference proteome</keyword>
<dbReference type="HOGENOM" id="CLU_081111_2_0_1"/>
<dbReference type="Gramene" id="OMERI05G11120.1">
    <property type="protein sequence ID" value="OMERI05G11120.1"/>
    <property type="gene ID" value="OMERI05G11120"/>
</dbReference>
<dbReference type="InterPro" id="IPR009798">
    <property type="entry name" value="Wun1-like"/>
</dbReference>
<dbReference type="InterPro" id="IPR032710">
    <property type="entry name" value="NTF2-like_dom_sf"/>
</dbReference>
<proteinExistence type="predicted"/>
<reference evidence="1" key="1">
    <citation type="submission" date="2015-04" db="UniProtKB">
        <authorList>
            <consortium name="EnsemblPlants"/>
        </authorList>
    </citation>
    <scope>IDENTIFICATION</scope>
</reference>
<sequence>MELEAEEEEAMMMVARRENERLVESLYAAVAAGDGAAASAVLADDVDWWFHGPRRCEHMRRRLTGEAEAASASSFVFAPRRVAAVGRSGGGWVVAEGWEGPRAYWVHAWAVEGGRITRLREYFNTSVTVRDVGGGGHCRPQLDGGGVRRRAAVCWQSQRGRGGGDDDDDDRSLPGLVLAI</sequence>
<name>A0A0E0DQ64_9ORYZ</name>
<dbReference type="EnsemblPlants" id="OMERI05G11120.1">
    <property type="protein sequence ID" value="OMERI05G11120.1"/>
    <property type="gene ID" value="OMERI05G11120"/>
</dbReference>
<evidence type="ECO:0000313" key="2">
    <source>
        <dbReference type="Proteomes" id="UP000008021"/>
    </source>
</evidence>
<dbReference type="AlphaFoldDB" id="A0A0E0DQ64"/>
<reference evidence="1" key="2">
    <citation type="submission" date="2018-05" db="EMBL/GenBank/DDBJ databases">
        <title>OmerRS3 (Oryza meridionalis Reference Sequence Version 3).</title>
        <authorList>
            <person name="Zhang J."/>
            <person name="Kudrna D."/>
            <person name="Lee S."/>
            <person name="Talag J."/>
            <person name="Welchert J."/>
            <person name="Wing R.A."/>
        </authorList>
    </citation>
    <scope>NUCLEOTIDE SEQUENCE [LARGE SCALE GENOMIC DNA]</scope>
    <source>
        <strain evidence="1">cv. OR44</strain>
    </source>
</reference>
<dbReference type="Pfam" id="PF07107">
    <property type="entry name" value="WI12"/>
    <property type="match status" value="1"/>
</dbReference>
<protein>
    <recommendedName>
        <fullName evidence="3">SnoaL-like domain-containing protein</fullName>
    </recommendedName>
</protein>
<dbReference type="STRING" id="40149.A0A0E0DQ64"/>